<evidence type="ECO:0000259" key="6">
    <source>
        <dbReference type="PROSITE" id="PS51005"/>
    </source>
</evidence>
<evidence type="ECO:0000256" key="3">
    <source>
        <dbReference type="ARBA" id="ARBA00023125"/>
    </source>
</evidence>
<dbReference type="InterPro" id="IPR036093">
    <property type="entry name" value="NAC_dom_sf"/>
</dbReference>
<dbReference type="Pfam" id="PF02365">
    <property type="entry name" value="NAM"/>
    <property type="match status" value="1"/>
</dbReference>
<dbReference type="AlphaFoldDB" id="A0A9Q0GTH1"/>
<keyword evidence="3" id="KW-0238">DNA-binding</keyword>
<evidence type="ECO:0000256" key="1">
    <source>
        <dbReference type="ARBA" id="ARBA00004123"/>
    </source>
</evidence>
<dbReference type="Gene3D" id="2.170.150.80">
    <property type="entry name" value="NAC domain"/>
    <property type="match status" value="1"/>
</dbReference>
<keyword evidence="5" id="KW-0539">Nucleus</keyword>
<keyword evidence="8" id="KW-1185">Reference proteome</keyword>
<keyword evidence="2" id="KW-0805">Transcription regulation</keyword>
<sequence>MGDPNPKNEIDLYGYDPCDLLNIACFPYGRGGSRKHWYCFTAKASTERVKRKARGGFWKRKGRSRDIVAAKGGCVLGKRKTSVFYRGNSSRAMKTDWVFYEYTLIDNLKLVLVFLCFLIRNYVTRVEILSKSKLERCEKVSDKLNCTKKILVNMAVPSGTTLETVVYQFKQEGY</sequence>
<dbReference type="GO" id="GO:0003677">
    <property type="term" value="F:DNA binding"/>
    <property type="evidence" value="ECO:0007669"/>
    <property type="project" value="UniProtKB-KW"/>
</dbReference>
<dbReference type="GO" id="GO:0006355">
    <property type="term" value="P:regulation of DNA-templated transcription"/>
    <property type="evidence" value="ECO:0007669"/>
    <property type="project" value="InterPro"/>
</dbReference>
<gene>
    <name evidence="7" type="ORF">NE237_030674</name>
</gene>
<evidence type="ECO:0000313" key="8">
    <source>
        <dbReference type="Proteomes" id="UP001141806"/>
    </source>
</evidence>
<evidence type="ECO:0000256" key="5">
    <source>
        <dbReference type="ARBA" id="ARBA00023242"/>
    </source>
</evidence>
<reference evidence="7" key="1">
    <citation type="journal article" date="2023" name="Plant J.">
        <title>The genome of the king protea, Protea cynaroides.</title>
        <authorList>
            <person name="Chang J."/>
            <person name="Duong T.A."/>
            <person name="Schoeman C."/>
            <person name="Ma X."/>
            <person name="Roodt D."/>
            <person name="Barker N."/>
            <person name="Li Z."/>
            <person name="Van de Peer Y."/>
            <person name="Mizrachi E."/>
        </authorList>
    </citation>
    <scope>NUCLEOTIDE SEQUENCE</scope>
    <source>
        <tissue evidence="7">Young leaves</tissue>
    </source>
</reference>
<dbReference type="SUPFAM" id="SSF101941">
    <property type="entry name" value="NAC domain"/>
    <property type="match status" value="1"/>
</dbReference>
<evidence type="ECO:0000256" key="4">
    <source>
        <dbReference type="ARBA" id="ARBA00023163"/>
    </source>
</evidence>
<feature type="domain" description="NAC" evidence="6">
    <location>
        <begin position="1"/>
        <end position="121"/>
    </location>
</feature>
<accession>A0A9Q0GTH1</accession>
<organism evidence="7 8">
    <name type="scientific">Protea cynaroides</name>
    <dbReference type="NCBI Taxonomy" id="273540"/>
    <lineage>
        <taxon>Eukaryota</taxon>
        <taxon>Viridiplantae</taxon>
        <taxon>Streptophyta</taxon>
        <taxon>Embryophyta</taxon>
        <taxon>Tracheophyta</taxon>
        <taxon>Spermatophyta</taxon>
        <taxon>Magnoliopsida</taxon>
        <taxon>Proteales</taxon>
        <taxon>Proteaceae</taxon>
        <taxon>Protea</taxon>
    </lineage>
</organism>
<comment type="caution">
    <text evidence="7">The sequence shown here is derived from an EMBL/GenBank/DDBJ whole genome shotgun (WGS) entry which is preliminary data.</text>
</comment>
<keyword evidence="4" id="KW-0804">Transcription</keyword>
<comment type="subcellular location">
    <subcellularLocation>
        <location evidence="1">Nucleus</location>
    </subcellularLocation>
</comment>
<evidence type="ECO:0000313" key="7">
    <source>
        <dbReference type="EMBL" id="KAJ4953842.1"/>
    </source>
</evidence>
<dbReference type="Proteomes" id="UP001141806">
    <property type="component" value="Unassembled WGS sequence"/>
</dbReference>
<dbReference type="GO" id="GO:0005634">
    <property type="term" value="C:nucleus"/>
    <property type="evidence" value="ECO:0007669"/>
    <property type="project" value="UniProtKB-SubCell"/>
</dbReference>
<name>A0A9Q0GTH1_9MAGN</name>
<dbReference type="PROSITE" id="PS51005">
    <property type="entry name" value="NAC"/>
    <property type="match status" value="1"/>
</dbReference>
<protein>
    <recommendedName>
        <fullName evidence="6">NAC domain-containing protein</fullName>
    </recommendedName>
</protein>
<dbReference type="InterPro" id="IPR003441">
    <property type="entry name" value="NAC-dom"/>
</dbReference>
<evidence type="ECO:0000256" key="2">
    <source>
        <dbReference type="ARBA" id="ARBA00023015"/>
    </source>
</evidence>
<dbReference type="EMBL" id="JAMYWD010000012">
    <property type="protein sequence ID" value="KAJ4953842.1"/>
    <property type="molecule type" value="Genomic_DNA"/>
</dbReference>
<proteinExistence type="predicted"/>
<dbReference type="OrthoDB" id="1674324at2759"/>
<dbReference type="PANTHER" id="PTHR31989">
    <property type="entry name" value="NAC DOMAIN-CONTAINING PROTEIN 82-RELATED"/>
    <property type="match status" value="1"/>
</dbReference>